<reference evidence="2 3" key="1">
    <citation type="submission" date="2018-12" db="EMBL/GenBank/DDBJ databases">
        <authorList>
            <consortium name="Pathogen Informatics"/>
        </authorList>
    </citation>
    <scope>NUCLEOTIDE SEQUENCE [LARGE SCALE GENOMIC DNA]</scope>
    <source>
        <strain evidence="2 3">NCTC9695</strain>
    </source>
</reference>
<dbReference type="EMBL" id="LR134182">
    <property type="protein sequence ID" value="VEB44915.1"/>
    <property type="molecule type" value="Genomic_DNA"/>
</dbReference>
<protein>
    <submittedName>
        <fullName evidence="2">Uncharacterized protein</fullName>
    </submittedName>
</protein>
<sequence length="73" mass="7859">MVSVVRTVADTLADAADPARWLEHMSAAFPDEDGALLARAFHAARELYAGKTVPPPAKTCSPTRWPQRPSSPT</sequence>
<evidence type="ECO:0000313" key="3">
    <source>
        <dbReference type="Proteomes" id="UP000275777"/>
    </source>
</evidence>
<evidence type="ECO:0000256" key="1">
    <source>
        <dbReference type="SAM" id="MobiDB-lite"/>
    </source>
</evidence>
<evidence type="ECO:0000313" key="2">
    <source>
        <dbReference type="EMBL" id="VEB44915.1"/>
    </source>
</evidence>
<feature type="compositionally biased region" description="Polar residues" evidence="1">
    <location>
        <begin position="60"/>
        <end position="73"/>
    </location>
</feature>
<gene>
    <name evidence="2" type="ORF">NCTC9695_05419</name>
</gene>
<feature type="region of interest" description="Disordered" evidence="1">
    <location>
        <begin position="51"/>
        <end position="73"/>
    </location>
</feature>
<dbReference type="Proteomes" id="UP000275777">
    <property type="component" value="Chromosome"/>
</dbReference>
<name>A0A447TJ61_CHRVL</name>
<dbReference type="AlphaFoldDB" id="A0A447TJ61"/>
<organism evidence="2 3">
    <name type="scientific">Chromobacterium violaceum</name>
    <dbReference type="NCBI Taxonomy" id="536"/>
    <lineage>
        <taxon>Bacteria</taxon>
        <taxon>Pseudomonadati</taxon>
        <taxon>Pseudomonadota</taxon>
        <taxon>Betaproteobacteria</taxon>
        <taxon>Neisseriales</taxon>
        <taxon>Chromobacteriaceae</taxon>
        <taxon>Chromobacterium</taxon>
    </lineage>
</organism>
<proteinExistence type="predicted"/>
<accession>A0A447TJ61</accession>